<dbReference type="PANTHER" id="PTHR12106:SF27">
    <property type="entry name" value="SORTILIN-RELATED RECEPTOR"/>
    <property type="match status" value="1"/>
</dbReference>
<evidence type="ECO:0000313" key="31">
    <source>
        <dbReference type="EMBL" id="CAH0560374.1"/>
    </source>
</evidence>
<dbReference type="Proteomes" id="UP001154078">
    <property type="component" value="Chromosome 7"/>
</dbReference>
<keyword evidence="17" id="KW-0256">Endoplasmic reticulum</keyword>
<dbReference type="InterPro" id="IPR031777">
    <property type="entry name" value="Sortilin_C"/>
</dbReference>
<feature type="disulfide bond" evidence="26">
    <location>
        <begin position="1443"/>
        <end position="1455"/>
    </location>
</feature>
<feature type="domain" description="Fibronectin type-III" evidence="30">
    <location>
        <begin position="1584"/>
        <end position="1677"/>
    </location>
</feature>
<dbReference type="SMART" id="SM00135">
    <property type="entry name" value="LY"/>
    <property type="match status" value="5"/>
</dbReference>
<evidence type="ECO:0000256" key="10">
    <source>
        <dbReference type="ARBA" id="ARBA00022448"/>
    </source>
</evidence>
<dbReference type="Pfam" id="PF15901">
    <property type="entry name" value="Sortilin_C"/>
    <property type="match status" value="1"/>
</dbReference>
<keyword evidence="19 28" id="KW-0472">Membrane</keyword>
<feature type="disulfide bond" evidence="26">
    <location>
        <begin position="1119"/>
        <end position="1131"/>
    </location>
</feature>
<feature type="transmembrane region" description="Helical" evidence="28">
    <location>
        <begin position="2064"/>
        <end position="2083"/>
    </location>
</feature>
<dbReference type="SMART" id="SM00060">
    <property type="entry name" value="FN3"/>
    <property type="match status" value="5"/>
</dbReference>
<dbReference type="InterPro" id="IPR023415">
    <property type="entry name" value="LDLR_class-A_CS"/>
</dbReference>
<dbReference type="SUPFAM" id="SSF110296">
    <property type="entry name" value="Oligoxyloglucan reducing end-specific cellobiohydrolase"/>
    <property type="match status" value="1"/>
</dbReference>
<dbReference type="Gene3D" id="2.10.70.80">
    <property type="match status" value="1"/>
</dbReference>
<evidence type="ECO:0000256" key="22">
    <source>
        <dbReference type="ARBA" id="ARBA00023180"/>
    </source>
</evidence>
<keyword evidence="15" id="KW-0677">Repeat</keyword>
<dbReference type="FunFam" id="4.10.400.10:FF:000113">
    <property type="entry name" value="Low-density lipoprotein receptor-related protein 8"/>
    <property type="match status" value="1"/>
</dbReference>
<dbReference type="GO" id="GO:0055038">
    <property type="term" value="C:recycling endosome membrane"/>
    <property type="evidence" value="ECO:0007669"/>
    <property type="project" value="UniProtKB-SubCell"/>
</dbReference>
<dbReference type="OrthoDB" id="443634at2759"/>
<feature type="disulfide bond" evidence="26">
    <location>
        <begin position="1099"/>
        <end position="1114"/>
    </location>
</feature>
<keyword evidence="10" id="KW-0813">Transport</keyword>
<dbReference type="FunFam" id="4.10.400.10:FF:000011">
    <property type="entry name" value="Low-density lipoprotein receptor-related protein 1"/>
    <property type="match status" value="1"/>
</dbReference>
<feature type="disulfide bond" evidence="26">
    <location>
        <begin position="1297"/>
        <end position="1309"/>
    </location>
</feature>
<keyword evidence="11" id="KW-1003">Cell membrane</keyword>
<sequence>MNLIIFLLVFTRYFVVNGSAEIEKHIKTIHGNPDVNEGLQKTHVFTADLSDNDGAVQNRHKRAVNGVNDTKVITKIKHLNDTHKQLMVHWVGEGSNVIICLARDPAPFSLSFVVVPVSPSAVYISYDYGDTYENKTELFKLKNGTYATLEKFYNHPKFNTHFVFTDIRHNMLFVTKDHGKTFTRYELNFTPSDVSFCESDSDTFVALDKNNTEHQLYITENFGNHFRKIDEFVKSFSWLKDANARPLLVIQRNTPNGLSTILFSDNLFKSNKQQVHATNVKDYFQKGEYLFTTKDVSIGANKDTVGLYVSHKLGGEMQCIFDTDLPIKNYFIVDVTANRAMVAVSHNENLSNLYVSESLVGNNRKIKFTLSLDDVFAFFPNNTWQDTWLHHVSEDAFADVYRVDGLTGIYIASRVLSKPTANSLGPQHLGSVITFDHGRSWRPIVAPDFDVENQRTGCLVVNNCSLHLSQKFSQLNPDTRSISILTSKSAPGIIVATGVMGKSLKGHYGVYVSLDAGLTWRQTLRELFFFNMGDHGGIFAAVEYYKSYGETRYVQYSVDEGESWHDAPFHDEQLRMYGLMTEPGENTTIFTMFGSLSEQHQWIIIKLDFMKVFNTTCGEDDYKPWTPSQTEMGRSYMPCVMGQQMTYKRRIPHANCYNGQNAVGPLKVQPCDCDYLDFECDYGFKRTGTTPYRCIKNHAVADFDPFAVPTTCKPGQFYNRTKGYRHISGDACVDGFKDHFLPDLVPCPITEPDNFLLFAQREKISRLDLVTKSVEELPVKNLKNVITIDFDVRNNCVYWADIILDIIGRQCFKSGSQAEVLVSSDLASIEGMALDWISNTLYFVDGVRAKIEFIRTDINHSGRMRTTVLDSKVLKKPRGIALHPKNGYLFWTDWSADFPSVNRANLDGSQNKTLFGKNTVEWPNGITVDYIANRIYWVDAKLDYIGSSDLHGDGFIKVVSAEDVVSHPFAVAVFKNQMYWDDWKRNAIFSADKDVYKGVEVLVKPLPGLMDLKVYAHGIQFGNNSCTLDTTCRYTCVGLPKNKFTCLCPDGLVMKEGSCMCPGDIMPNANLTCPKVNTTCSPEHFTCSNDGCIPKGWRCDGEDDCGDNSDENQCGTNTCAKNYFVCGDGKCLPSYWKCDYEPDCSDGSDELNCPHENCTSAQFKCTNGRCISKKWVCDGQNDCGNGSDEVDCHPNPPSNSCKTDEFHCQSGGLTCIPSTWKCDGEPDCRDGSDEVNCNNNTCTEAQFSCGEPSFRCIYKSWICDGDKDCPDGRDELNCTTTRPQHQPYPFPQANGTCEEWMFKCANNRCVPFWWKCDDADDCGDGSDEEGCTRVNLSSTTVRPGSGPTSDDNRCGNNMFQCPTGQCIFSGWLCDGTKDCPEGEDELHCGEMRNCTREQFKCRVDGSCISQSLVCNNHQDCPDGSDESSCDHPQNLPGPATPSCSKGYFPCDGSSCYPLSLLCDNKQDCHDGYDERNCSNRSQRIYQVMQMGVNERGVSDSSLSIYWWIQRPSEIKLEFIPSISRVGDDKWENKTATDDTEYEFTNLEPYTKYNITIYVKIKNSGTVFPPAKHFIAHTVEGVPSEPWNVTAKQINGSHILLKWNAPKHPKGVITNYRVVWYQNDRFITDVRLRGSETKHLLPVDLEHGKVYNFYVIAINNKFESNKSIVGTLNYDGKTFLEAFKDLSVKDVTNHSVALAWKYDGEQPEGFLVKTFTERLYPALPYMKTTNNSLTINLAPGTTYHFEVYAFRNTLNGPSSFLTVKTKGFPLPQVANLEAILIKQTGTGVKLTWDRPKDGRKVKWNYGIFYGITEEELVSKTRLRTTEESAQITDLAACEIYMFSVAIVGPYGYGPLANLVIVRTSINILAPPERVSVSPEPYNKMAIRVTWEPSCPNQNNTPYLVEITELNSRYTHNKQISNLTGVFNIAMGGRYQIRVRTLQDKSKFSIPVYIDGPPIMAPYEVRVLPENNGSYIVYWQERQLPKEVGNYTYEILVCEGNVLNEKTAARFNASSPPFIYTNTSGDTYTFAARIKTHEGMLSMTSDHVSKRSEYAAAPVASNSTTVVVSVSVCLILVAVIGYLVARNRKLHSSFTRFANSHYDTRSQAATFDDNGLEDEDCPQIRDRFSDDEPLVIA</sequence>
<evidence type="ECO:0000256" key="18">
    <source>
        <dbReference type="ARBA" id="ARBA00023034"/>
    </source>
</evidence>
<dbReference type="InterPro" id="IPR015943">
    <property type="entry name" value="WD40/YVTN_repeat-like_dom_sf"/>
</dbReference>
<feature type="repeat" description="LDL-receptor class B" evidence="27">
    <location>
        <begin position="933"/>
        <end position="977"/>
    </location>
</feature>
<dbReference type="SMART" id="SM00602">
    <property type="entry name" value="VPS10"/>
    <property type="match status" value="1"/>
</dbReference>
<evidence type="ECO:0000256" key="23">
    <source>
        <dbReference type="ARBA" id="ARBA00023329"/>
    </source>
</evidence>
<dbReference type="GO" id="GO:0005789">
    <property type="term" value="C:endoplasmic reticulum membrane"/>
    <property type="evidence" value="ECO:0007669"/>
    <property type="project" value="UniProtKB-SubCell"/>
</dbReference>
<organism evidence="31 32">
    <name type="scientific">Brassicogethes aeneus</name>
    <name type="common">Rape pollen beetle</name>
    <name type="synonym">Meligethes aeneus</name>
    <dbReference type="NCBI Taxonomy" id="1431903"/>
    <lineage>
        <taxon>Eukaryota</taxon>
        <taxon>Metazoa</taxon>
        <taxon>Ecdysozoa</taxon>
        <taxon>Arthropoda</taxon>
        <taxon>Hexapoda</taxon>
        <taxon>Insecta</taxon>
        <taxon>Pterygota</taxon>
        <taxon>Neoptera</taxon>
        <taxon>Endopterygota</taxon>
        <taxon>Coleoptera</taxon>
        <taxon>Polyphaga</taxon>
        <taxon>Cucujiformia</taxon>
        <taxon>Nitidulidae</taxon>
        <taxon>Meligethinae</taxon>
        <taxon>Brassicogethes</taxon>
    </lineage>
</organism>
<dbReference type="SMART" id="SM00192">
    <property type="entry name" value="LDLa"/>
    <property type="match status" value="9"/>
</dbReference>
<feature type="disulfide bond" evidence="26">
    <location>
        <begin position="1414"/>
        <end position="1429"/>
    </location>
</feature>
<feature type="disulfide bond" evidence="26">
    <location>
        <begin position="1263"/>
        <end position="1278"/>
    </location>
</feature>
<evidence type="ECO:0000256" key="25">
    <source>
        <dbReference type="ARBA" id="ARBA00032450"/>
    </source>
</evidence>
<dbReference type="PROSITE" id="PS01209">
    <property type="entry name" value="LDLRA_1"/>
    <property type="match status" value="3"/>
</dbReference>
<feature type="disulfide bond" evidence="26">
    <location>
        <begin position="1450"/>
        <end position="1468"/>
    </location>
</feature>
<keyword evidence="12" id="KW-0245">EGF-like domain</keyword>
<feature type="disulfide bond" evidence="26">
    <location>
        <begin position="1304"/>
        <end position="1322"/>
    </location>
</feature>
<dbReference type="Gene3D" id="2.130.10.10">
    <property type="entry name" value="YVTN repeat-like/Quinoprotein amine dehydrogenase"/>
    <property type="match status" value="1"/>
</dbReference>
<dbReference type="Pfam" id="PF00058">
    <property type="entry name" value="Ldl_recept_b"/>
    <property type="match status" value="2"/>
</dbReference>
<keyword evidence="32" id="KW-1185">Reference proteome</keyword>
<name>A0A9P0BCW6_BRAAE</name>
<dbReference type="Pfam" id="PF00057">
    <property type="entry name" value="Ldl_recept_a"/>
    <property type="match status" value="9"/>
</dbReference>
<accession>A0A9P0BCW6</accession>
<dbReference type="Gene3D" id="3.30.60.270">
    <property type="match status" value="1"/>
</dbReference>
<dbReference type="Pfam" id="PF00041">
    <property type="entry name" value="fn3"/>
    <property type="match status" value="1"/>
</dbReference>
<feature type="disulfide bond" evidence="26">
    <location>
        <begin position="1354"/>
        <end position="1366"/>
    </location>
</feature>
<dbReference type="SUPFAM" id="SSF49265">
    <property type="entry name" value="Fibronectin type III"/>
    <property type="match status" value="3"/>
</dbReference>
<dbReference type="EMBL" id="OV121138">
    <property type="protein sequence ID" value="CAH0560374.1"/>
    <property type="molecule type" value="Genomic_DNA"/>
</dbReference>
<dbReference type="SUPFAM" id="SSF57424">
    <property type="entry name" value="LDL receptor-like module"/>
    <property type="match status" value="9"/>
</dbReference>
<keyword evidence="23" id="KW-0968">Cytoplasmic vesicle</keyword>
<dbReference type="PROSITE" id="PS50068">
    <property type="entry name" value="LDLRA_2"/>
    <property type="match status" value="9"/>
</dbReference>
<dbReference type="InterPro" id="IPR011042">
    <property type="entry name" value="6-blade_b-propeller_TolB-like"/>
</dbReference>
<evidence type="ECO:0000256" key="14">
    <source>
        <dbReference type="ARBA" id="ARBA00022729"/>
    </source>
</evidence>
<feature type="disulfide bond" evidence="26">
    <location>
        <begin position="1316"/>
        <end position="1331"/>
    </location>
</feature>
<dbReference type="InterPro" id="IPR036055">
    <property type="entry name" value="LDL_receptor-like_sf"/>
</dbReference>
<gene>
    <name evidence="31" type="ORF">MELIAE_LOCUS10131</name>
</gene>
<evidence type="ECO:0000256" key="8">
    <source>
        <dbReference type="ARBA" id="ARBA00007041"/>
    </source>
</evidence>
<evidence type="ECO:0000256" key="4">
    <source>
        <dbReference type="ARBA" id="ARBA00004251"/>
    </source>
</evidence>
<feature type="repeat" description="LDL-receptor class B" evidence="27">
    <location>
        <begin position="887"/>
        <end position="932"/>
    </location>
</feature>
<evidence type="ECO:0000256" key="9">
    <source>
        <dbReference type="ARBA" id="ARBA00013467"/>
    </source>
</evidence>
<reference evidence="31" key="1">
    <citation type="submission" date="2021-12" db="EMBL/GenBank/DDBJ databases">
        <authorList>
            <person name="King R."/>
        </authorList>
    </citation>
    <scope>NUCLEOTIDE SEQUENCE</scope>
</reference>
<evidence type="ECO:0000256" key="7">
    <source>
        <dbReference type="ARBA" id="ARBA00004545"/>
    </source>
</evidence>
<evidence type="ECO:0000256" key="24">
    <source>
        <dbReference type="ARBA" id="ARBA00029896"/>
    </source>
</evidence>
<feature type="domain" description="Fibronectin type-III" evidence="30">
    <location>
        <begin position="1771"/>
        <end position="1865"/>
    </location>
</feature>
<keyword evidence="22" id="KW-0325">Glycoprotein</keyword>
<dbReference type="Gene3D" id="4.10.400.10">
    <property type="entry name" value="Low-density Lipoprotein Receptor"/>
    <property type="match status" value="8"/>
</dbReference>
<evidence type="ECO:0000256" key="15">
    <source>
        <dbReference type="ARBA" id="ARBA00022737"/>
    </source>
</evidence>
<dbReference type="GO" id="GO:0005794">
    <property type="term" value="C:Golgi apparatus"/>
    <property type="evidence" value="ECO:0007669"/>
    <property type="project" value="UniProtKB-SubCell"/>
</dbReference>
<feature type="disulfide bond" evidence="26">
    <location>
        <begin position="1177"/>
        <end position="1192"/>
    </location>
</feature>
<dbReference type="InterPro" id="IPR000033">
    <property type="entry name" value="LDLR_classB_rpt"/>
</dbReference>
<feature type="disulfide bond" evidence="26">
    <location>
        <begin position="1080"/>
        <end position="1092"/>
    </location>
</feature>
<keyword evidence="13" id="KW-0254">Endocytosis</keyword>
<keyword evidence="28" id="KW-0812">Transmembrane</keyword>
<dbReference type="Gene3D" id="2.60.40.10">
    <property type="entry name" value="Immunoglobulins"/>
    <property type="match status" value="4"/>
</dbReference>
<dbReference type="InterPro" id="IPR002172">
    <property type="entry name" value="LDrepeatLR_classA_rpt"/>
</dbReference>
<dbReference type="FunFam" id="4.10.400.10:FF:000034">
    <property type="entry name" value="Low-density lipoprotein receptor-related protein 2"/>
    <property type="match status" value="1"/>
</dbReference>
<feature type="disulfide bond" evidence="26">
    <location>
        <begin position="1087"/>
        <end position="1105"/>
    </location>
</feature>
<dbReference type="InterPro" id="IPR050310">
    <property type="entry name" value="VPS10-sortilin"/>
</dbReference>
<dbReference type="InterPro" id="IPR013783">
    <property type="entry name" value="Ig-like_fold"/>
</dbReference>
<keyword evidence="14 29" id="KW-0732">Signal</keyword>
<dbReference type="GO" id="GO:0031901">
    <property type="term" value="C:early endosome membrane"/>
    <property type="evidence" value="ECO:0007669"/>
    <property type="project" value="UniProtKB-SubCell"/>
</dbReference>
<evidence type="ECO:0000256" key="12">
    <source>
        <dbReference type="ARBA" id="ARBA00022536"/>
    </source>
</evidence>
<evidence type="ECO:0000256" key="6">
    <source>
        <dbReference type="ARBA" id="ARBA00004480"/>
    </source>
</evidence>
<evidence type="ECO:0000256" key="1">
    <source>
        <dbReference type="ARBA" id="ARBA00004115"/>
    </source>
</evidence>
<evidence type="ECO:0000256" key="27">
    <source>
        <dbReference type="PROSITE-ProRule" id="PRU00461"/>
    </source>
</evidence>
<evidence type="ECO:0000256" key="29">
    <source>
        <dbReference type="SAM" id="SignalP"/>
    </source>
</evidence>
<feature type="disulfide bond" evidence="26">
    <location>
        <begin position="1158"/>
        <end position="1170"/>
    </location>
</feature>
<dbReference type="Pfam" id="PF25814">
    <property type="entry name" value="fn3_SORL1"/>
    <property type="match status" value="1"/>
</dbReference>
<evidence type="ECO:0000256" key="3">
    <source>
        <dbReference type="ARBA" id="ARBA00004212"/>
    </source>
</evidence>
<dbReference type="CDD" id="cd00063">
    <property type="entry name" value="FN3"/>
    <property type="match status" value="4"/>
</dbReference>
<keyword evidence="16" id="KW-0967">Endosome</keyword>
<dbReference type="FunFam" id="2.120.10.30:FF:000241">
    <property type="entry name" value="Low-density lipoprotein receptor-related protein 6"/>
    <property type="match status" value="1"/>
</dbReference>
<feature type="disulfide bond" evidence="26">
    <location>
        <begin position="1126"/>
        <end position="1144"/>
    </location>
</feature>
<feature type="signal peptide" evidence="29">
    <location>
        <begin position="1"/>
        <end position="18"/>
    </location>
</feature>
<feature type="chain" id="PRO_5040277212" description="Sortilin-related receptor" evidence="29">
    <location>
        <begin position="19"/>
        <end position="2135"/>
    </location>
</feature>
<evidence type="ECO:0000313" key="32">
    <source>
        <dbReference type="Proteomes" id="UP001154078"/>
    </source>
</evidence>
<keyword evidence="28" id="KW-1133">Transmembrane helix</keyword>
<dbReference type="FunFam" id="4.10.400.10:FF:000065">
    <property type="entry name" value="Transmembrane protease serine 7"/>
    <property type="match status" value="1"/>
</dbReference>
<feature type="disulfide bond" evidence="26">
    <location>
        <begin position="1222"/>
        <end position="1237"/>
    </location>
</feature>
<comment type="subcellular location">
    <subcellularLocation>
        <location evidence="4">Cell membrane</location>
        <topology evidence="4">Single-pass type I membrane protein</topology>
    </subcellularLocation>
    <subcellularLocation>
        <location evidence="3">Cytoplasmic vesicle</location>
        <location evidence="3">Secretory vesicle membrane</location>
        <topology evidence="3">Single-pass type I membrane protein</topology>
    </subcellularLocation>
    <subcellularLocation>
        <location evidence="2">Early endosome membrane</location>
        <topology evidence="2">Single-pass type I membrane protein</topology>
    </subcellularLocation>
    <subcellularLocation>
        <location evidence="1">Endoplasmic reticulum membrane</location>
        <topology evidence="1">Single-pass type I membrane protein</topology>
    </subcellularLocation>
    <subcellularLocation>
        <location evidence="7">Endosome</location>
        <location evidence="7">Multivesicular body membrane</location>
        <topology evidence="7">Single-pass type I membrane protein</topology>
    </subcellularLocation>
    <subcellularLocation>
        <location evidence="5">Golgi apparatus</location>
        <location evidence="5">trans-Golgi network membrane</location>
        <topology evidence="5">Single-pass type I membrane protein</topology>
    </subcellularLocation>
    <subcellularLocation>
        <location evidence="6">Recycling endosome membrane</location>
        <topology evidence="6">Single-pass type I membrane protein</topology>
    </subcellularLocation>
</comment>
<dbReference type="Gene3D" id="2.40.128.620">
    <property type="match status" value="1"/>
</dbReference>
<evidence type="ECO:0000256" key="5">
    <source>
        <dbReference type="ARBA" id="ARBA00004393"/>
    </source>
</evidence>
<dbReference type="Pfam" id="PF15902">
    <property type="entry name" value="Sortilin-Vps10"/>
    <property type="match status" value="1"/>
</dbReference>
<comment type="caution">
    <text evidence="26">Lacks conserved residue(s) required for the propagation of feature annotation.</text>
</comment>
<dbReference type="PROSITE" id="PS50853">
    <property type="entry name" value="FN3"/>
    <property type="match status" value="2"/>
</dbReference>
<evidence type="ECO:0000256" key="11">
    <source>
        <dbReference type="ARBA" id="ARBA00022475"/>
    </source>
</evidence>
<dbReference type="PRINTS" id="PR00261">
    <property type="entry name" value="LDLRECEPTOR"/>
</dbReference>
<feature type="disulfide bond" evidence="26">
    <location>
        <begin position="1165"/>
        <end position="1183"/>
    </location>
</feature>
<dbReference type="InterPro" id="IPR006581">
    <property type="entry name" value="VPS10"/>
</dbReference>
<dbReference type="InterPro" id="IPR003961">
    <property type="entry name" value="FN3_dom"/>
</dbReference>
<evidence type="ECO:0000256" key="2">
    <source>
        <dbReference type="ARBA" id="ARBA00004158"/>
    </source>
</evidence>
<dbReference type="GO" id="GO:0032585">
    <property type="term" value="C:multivesicular body membrane"/>
    <property type="evidence" value="ECO:0007669"/>
    <property type="project" value="UniProtKB-SubCell"/>
</dbReference>
<keyword evidence="20 26" id="KW-1015">Disulfide bond</keyword>
<evidence type="ECO:0000256" key="16">
    <source>
        <dbReference type="ARBA" id="ARBA00022753"/>
    </source>
</evidence>
<feature type="repeat" description="LDL-receptor class B" evidence="27">
    <location>
        <begin position="795"/>
        <end position="838"/>
    </location>
</feature>
<dbReference type="GO" id="GO:0030658">
    <property type="term" value="C:transport vesicle membrane"/>
    <property type="evidence" value="ECO:0007669"/>
    <property type="project" value="UniProtKB-SubCell"/>
</dbReference>
<dbReference type="PROSITE" id="PS51120">
    <property type="entry name" value="LDLRB"/>
    <property type="match status" value="3"/>
</dbReference>
<feature type="disulfide bond" evidence="26">
    <location>
        <begin position="1373"/>
        <end position="1388"/>
    </location>
</feature>
<evidence type="ECO:0000256" key="17">
    <source>
        <dbReference type="ARBA" id="ARBA00022824"/>
    </source>
</evidence>
<evidence type="ECO:0000256" key="26">
    <source>
        <dbReference type="PROSITE-ProRule" id="PRU00124"/>
    </source>
</evidence>
<dbReference type="Gene3D" id="2.120.10.30">
    <property type="entry name" value="TolB, C-terminal domain"/>
    <property type="match status" value="1"/>
</dbReference>
<protein>
    <recommendedName>
        <fullName evidence="9">Sortilin-related receptor</fullName>
    </recommendedName>
    <alternativeName>
        <fullName evidence="24">Low-density lipoprotein receptor relative with 11 ligand-binding repeats</fullName>
    </alternativeName>
    <alternativeName>
        <fullName evidence="25">Sorting protein-related receptor containing LDLR class A repeats</fullName>
    </alternativeName>
</protein>
<feature type="disulfide bond" evidence="26">
    <location>
        <begin position="1462"/>
        <end position="1477"/>
    </location>
</feature>
<dbReference type="GO" id="GO:0005886">
    <property type="term" value="C:plasma membrane"/>
    <property type="evidence" value="ECO:0007669"/>
    <property type="project" value="UniProtKB-SubCell"/>
</dbReference>
<dbReference type="PANTHER" id="PTHR12106">
    <property type="entry name" value="SORTILIN RELATED"/>
    <property type="match status" value="1"/>
</dbReference>
<proteinExistence type="inferred from homology"/>
<keyword evidence="18" id="KW-0333">Golgi apparatus</keyword>
<evidence type="ECO:0000256" key="28">
    <source>
        <dbReference type="SAM" id="Phobius"/>
    </source>
</evidence>
<dbReference type="SUPFAM" id="SSF63825">
    <property type="entry name" value="YWTD domain"/>
    <property type="match status" value="1"/>
</dbReference>
<evidence type="ECO:0000259" key="30">
    <source>
        <dbReference type="PROSITE" id="PS50853"/>
    </source>
</evidence>
<dbReference type="CDD" id="cd00112">
    <property type="entry name" value="LDLa"/>
    <property type="match status" value="8"/>
</dbReference>
<dbReference type="InterPro" id="IPR057841">
    <property type="entry name" value="FN3_SORL1"/>
</dbReference>
<evidence type="ECO:0000256" key="21">
    <source>
        <dbReference type="ARBA" id="ARBA00023170"/>
    </source>
</evidence>
<feature type="disulfide bond" evidence="26">
    <location>
        <begin position="1138"/>
        <end position="1153"/>
    </location>
</feature>
<feature type="disulfide bond" evidence="26">
    <location>
        <begin position="1361"/>
        <end position="1379"/>
    </location>
</feature>
<comment type="similarity">
    <text evidence="8">Belongs to the VPS10-related sortilin family. SORL1 subfamily.</text>
</comment>
<evidence type="ECO:0000256" key="13">
    <source>
        <dbReference type="ARBA" id="ARBA00022583"/>
    </source>
</evidence>
<dbReference type="GO" id="GO:0006892">
    <property type="term" value="P:post-Golgi vesicle-mediated transport"/>
    <property type="evidence" value="ECO:0007669"/>
    <property type="project" value="TreeGrafter"/>
</dbReference>
<keyword evidence="21" id="KW-0675">Receptor</keyword>
<evidence type="ECO:0000256" key="20">
    <source>
        <dbReference type="ARBA" id="ARBA00023157"/>
    </source>
</evidence>
<dbReference type="InterPro" id="IPR031778">
    <property type="entry name" value="Sortilin_N"/>
</dbReference>
<evidence type="ECO:0000256" key="19">
    <source>
        <dbReference type="ARBA" id="ARBA00023136"/>
    </source>
</evidence>
<dbReference type="GO" id="GO:0006897">
    <property type="term" value="P:endocytosis"/>
    <property type="evidence" value="ECO:0007669"/>
    <property type="project" value="UniProtKB-KW"/>
</dbReference>
<dbReference type="InterPro" id="IPR036116">
    <property type="entry name" value="FN3_sf"/>
</dbReference>